<feature type="non-terminal residue" evidence="3">
    <location>
        <position position="1"/>
    </location>
</feature>
<proteinExistence type="predicted"/>
<feature type="coiled-coil region" evidence="1">
    <location>
        <begin position="259"/>
        <end position="286"/>
    </location>
</feature>
<protein>
    <submittedName>
        <fullName evidence="3">Uncharacterized protein</fullName>
    </submittedName>
</protein>
<feature type="compositionally biased region" description="Polar residues" evidence="2">
    <location>
        <begin position="34"/>
        <end position="43"/>
    </location>
</feature>
<dbReference type="EMBL" id="CAJNNV010004842">
    <property type="protein sequence ID" value="CAE8591304.1"/>
    <property type="molecule type" value="Genomic_DNA"/>
</dbReference>
<feature type="compositionally biased region" description="Basic and acidic residues" evidence="2">
    <location>
        <begin position="74"/>
        <end position="92"/>
    </location>
</feature>
<sequence>AHLWKSQQAHDITMEELQDQASQEENRAAEHSAQRQQSMQSVNEMRDQGAQHSAWTDEQMNLRMEAAEQSVATLRDETRDRLGTDRQQREDWQAQRKREMLARAEDAHRFADEIGLHSTSEALKLETYRHRAATAIDRVAELAQATRTAAQATMRRHEDKAVEHAKELKGLTHQVRIRTDTALAEKMTGTAKELNEAKVFVDKVKRDLASMTLEFHLKVSDAEKQAGHTTREAARRVQALENAVNDGFFGSRQALIEADQRNRANREAMEAELEALEQKFQSVEEATKKRCEDILVRWATERNKACETTKRLEEKGHAAVKDVEAVLQKFAKENL</sequence>
<dbReference type="OrthoDB" id="440520at2759"/>
<feature type="non-terminal residue" evidence="3">
    <location>
        <position position="335"/>
    </location>
</feature>
<dbReference type="Proteomes" id="UP000654075">
    <property type="component" value="Unassembled WGS sequence"/>
</dbReference>
<accession>A0A813E0X1</accession>
<feature type="region of interest" description="Disordered" evidence="2">
    <location>
        <begin position="69"/>
        <end position="92"/>
    </location>
</feature>
<keyword evidence="4" id="KW-1185">Reference proteome</keyword>
<gene>
    <name evidence="3" type="ORF">PGLA1383_LOCUS9981</name>
</gene>
<evidence type="ECO:0000256" key="1">
    <source>
        <dbReference type="SAM" id="Coils"/>
    </source>
</evidence>
<feature type="region of interest" description="Disordered" evidence="2">
    <location>
        <begin position="1"/>
        <end position="53"/>
    </location>
</feature>
<comment type="caution">
    <text evidence="3">The sequence shown here is derived from an EMBL/GenBank/DDBJ whole genome shotgun (WGS) entry which is preliminary data.</text>
</comment>
<evidence type="ECO:0000313" key="4">
    <source>
        <dbReference type="Proteomes" id="UP000654075"/>
    </source>
</evidence>
<evidence type="ECO:0000256" key="2">
    <source>
        <dbReference type="SAM" id="MobiDB-lite"/>
    </source>
</evidence>
<evidence type="ECO:0000313" key="3">
    <source>
        <dbReference type="EMBL" id="CAE8591304.1"/>
    </source>
</evidence>
<keyword evidence="1" id="KW-0175">Coiled coil</keyword>
<dbReference type="AlphaFoldDB" id="A0A813E0X1"/>
<feature type="compositionally biased region" description="Polar residues" evidence="2">
    <location>
        <begin position="1"/>
        <end position="10"/>
    </location>
</feature>
<name>A0A813E0X1_POLGL</name>
<feature type="compositionally biased region" description="Basic and acidic residues" evidence="2">
    <location>
        <begin position="24"/>
        <end position="33"/>
    </location>
</feature>
<reference evidence="3" key="1">
    <citation type="submission" date="2021-02" db="EMBL/GenBank/DDBJ databases">
        <authorList>
            <person name="Dougan E. K."/>
            <person name="Rhodes N."/>
            <person name="Thang M."/>
            <person name="Chan C."/>
        </authorList>
    </citation>
    <scope>NUCLEOTIDE SEQUENCE</scope>
</reference>
<organism evidence="3 4">
    <name type="scientific">Polarella glacialis</name>
    <name type="common">Dinoflagellate</name>
    <dbReference type="NCBI Taxonomy" id="89957"/>
    <lineage>
        <taxon>Eukaryota</taxon>
        <taxon>Sar</taxon>
        <taxon>Alveolata</taxon>
        <taxon>Dinophyceae</taxon>
        <taxon>Suessiales</taxon>
        <taxon>Suessiaceae</taxon>
        <taxon>Polarella</taxon>
    </lineage>
</organism>